<accession>A0ABD2LU79</accession>
<name>A0ABD2LU79_9BILA</name>
<evidence type="ECO:0000313" key="2">
    <source>
        <dbReference type="Proteomes" id="UP001620626"/>
    </source>
</evidence>
<sequence>MHDLHDCFVKLPLEQSSENGLPDTFGRFVGRMRSRWVRLGVEPAAAESQKGNDGTQWVTKWRHCCKYAFWHQTRHNSNSGVMSDERGAFY</sequence>
<organism evidence="1 2">
    <name type="scientific">Heterodera trifolii</name>
    <dbReference type="NCBI Taxonomy" id="157864"/>
    <lineage>
        <taxon>Eukaryota</taxon>
        <taxon>Metazoa</taxon>
        <taxon>Ecdysozoa</taxon>
        <taxon>Nematoda</taxon>
        <taxon>Chromadorea</taxon>
        <taxon>Rhabditida</taxon>
        <taxon>Tylenchina</taxon>
        <taxon>Tylenchomorpha</taxon>
        <taxon>Tylenchoidea</taxon>
        <taxon>Heteroderidae</taxon>
        <taxon>Heteroderinae</taxon>
        <taxon>Heterodera</taxon>
    </lineage>
</organism>
<dbReference type="EMBL" id="JBICBT010000262">
    <property type="protein sequence ID" value="KAL3118806.1"/>
    <property type="molecule type" value="Genomic_DNA"/>
</dbReference>
<evidence type="ECO:0000313" key="1">
    <source>
        <dbReference type="EMBL" id="KAL3118806.1"/>
    </source>
</evidence>
<dbReference type="AlphaFoldDB" id="A0ABD2LU79"/>
<proteinExistence type="predicted"/>
<dbReference type="Proteomes" id="UP001620626">
    <property type="component" value="Unassembled WGS sequence"/>
</dbReference>
<protein>
    <submittedName>
        <fullName evidence="1">Uncharacterized protein</fullName>
    </submittedName>
</protein>
<keyword evidence="2" id="KW-1185">Reference proteome</keyword>
<reference evidence="1 2" key="1">
    <citation type="submission" date="2024-10" db="EMBL/GenBank/DDBJ databases">
        <authorList>
            <person name="Kim D."/>
        </authorList>
    </citation>
    <scope>NUCLEOTIDE SEQUENCE [LARGE SCALE GENOMIC DNA]</scope>
    <source>
        <strain evidence="1">BH-2024</strain>
    </source>
</reference>
<comment type="caution">
    <text evidence="1">The sequence shown here is derived from an EMBL/GenBank/DDBJ whole genome shotgun (WGS) entry which is preliminary data.</text>
</comment>
<gene>
    <name evidence="1" type="ORF">niasHT_002643</name>
</gene>